<feature type="chain" id="PRO_5030681702" evidence="5">
    <location>
        <begin position="20"/>
        <end position="202"/>
    </location>
</feature>
<dbReference type="PANTHER" id="PTHR34001:SF3">
    <property type="entry name" value="BLL7405 PROTEIN"/>
    <property type="match status" value="1"/>
</dbReference>
<dbReference type="InterPro" id="IPR006315">
    <property type="entry name" value="OM_autotransptr_brl_dom"/>
</dbReference>
<dbReference type="PANTHER" id="PTHR34001">
    <property type="entry name" value="BLL7405 PROTEIN"/>
    <property type="match status" value="1"/>
</dbReference>
<dbReference type="Gene3D" id="2.40.160.20">
    <property type="match status" value="1"/>
</dbReference>
<keyword evidence="2 5" id="KW-0732">Signal</keyword>
<feature type="domain" description="Outer membrane protein beta-barrel" evidence="6">
    <location>
        <begin position="10"/>
        <end position="202"/>
    </location>
</feature>
<dbReference type="AlphaFoldDB" id="A0A7X5ZVM9"/>
<reference evidence="7 8" key="1">
    <citation type="submission" date="2020-03" db="EMBL/GenBank/DDBJ databases">
        <title>Genomic Encyclopedia of Type Strains, Phase IV (KMG-IV): sequencing the most valuable type-strain genomes for metagenomic binning, comparative biology and taxonomic classification.</title>
        <authorList>
            <person name="Goeker M."/>
        </authorList>
    </citation>
    <scope>NUCLEOTIDE SEQUENCE [LARGE SCALE GENOMIC DNA]</scope>
    <source>
        <strain evidence="7 8">DSM 4733</strain>
    </source>
</reference>
<dbReference type="GO" id="GO:0019867">
    <property type="term" value="C:outer membrane"/>
    <property type="evidence" value="ECO:0007669"/>
    <property type="project" value="InterPro"/>
</dbReference>
<sequence length="202" mass="21021">MRTKFIAAAAALLAGSAFAAPAFAQSTDSGFTGPRAEAVVGWDHVKPSGSGVKGADGVLYGGQIGYDFQAGNAVFGVEGEATGSTAKRTDTSVLVAGDRARISTGRDLYVGARVGFTVGGNALIYAKGGYTNAKFDSRYVSGTTNIRTSDNADGWRLGAGAEVKLNDKVYLKGEYRYSKYNNDDAGIDAKRHQVLAGVGVRF</sequence>
<evidence type="ECO:0000256" key="5">
    <source>
        <dbReference type="SAM" id="SignalP"/>
    </source>
</evidence>
<comment type="similarity">
    <text evidence="4">Belongs to the Omp25/RopB family.</text>
</comment>
<keyword evidence="3" id="KW-0472">Membrane</keyword>
<feature type="signal peptide" evidence="5">
    <location>
        <begin position="1"/>
        <end position="19"/>
    </location>
</feature>
<dbReference type="NCBIfam" id="TIGR01414">
    <property type="entry name" value="autotrans_barl"/>
    <property type="match status" value="1"/>
</dbReference>
<dbReference type="EMBL" id="JAASQV010000002">
    <property type="protein sequence ID" value="NIJ65307.1"/>
    <property type="molecule type" value="Genomic_DNA"/>
</dbReference>
<comment type="subcellular location">
    <subcellularLocation>
        <location evidence="1">Membrane</location>
    </subcellularLocation>
</comment>
<evidence type="ECO:0000313" key="8">
    <source>
        <dbReference type="Proteomes" id="UP000564677"/>
    </source>
</evidence>
<gene>
    <name evidence="7" type="ORF">FHR20_002269</name>
</gene>
<protein>
    <submittedName>
        <fullName evidence="7">Outer membrane immunogenic protein</fullName>
    </submittedName>
</protein>
<evidence type="ECO:0000259" key="6">
    <source>
        <dbReference type="Pfam" id="PF13505"/>
    </source>
</evidence>
<name>A0A7X5ZVM9_9SPHN</name>
<dbReference type="SUPFAM" id="SSF56925">
    <property type="entry name" value="OMPA-like"/>
    <property type="match status" value="1"/>
</dbReference>
<organism evidence="7 8">
    <name type="scientific">Sphingomonas leidyi</name>
    <dbReference type="NCBI Taxonomy" id="68569"/>
    <lineage>
        <taxon>Bacteria</taxon>
        <taxon>Pseudomonadati</taxon>
        <taxon>Pseudomonadota</taxon>
        <taxon>Alphaproteobacteria</taxon>
        <taxon>Sphingomonadales</taxon>
        <taxon>Sphingomonadaceae</taxon>
        <taxon>Sphingomonas</taxon>
    </lineage>
</organism>
<comment type="caution">
    <text evidence="7">The sequence shown here is derived from an EMBL/GenBank/DDBJ whole genome shotgun (WGS) entry which is preliminary data.</text>
</comment>
<proteinExistence type="inferred from homology"/>
<dbReference type="InterPro" id="IPR011250">
    <property type="entry name" value="OMP/PagP_B-barrel"/>
</dbReference>
<keyword evidence="8" id="KW-1185">Reference proteome</keyword>
<accession>A0A7X5ZVM9</accession>
<evidence type="ECO:0000256" key="3">
    <source>
        <dbReference type="ARBA" id="ARBA00023136"/>
    </source>
</evidence>
<dbReference type="Proteomes" id="UP000564677">
    <property type="component" value="Unassembled WGS sequence"/>
</dbReference>
<dbReference type="Pfam" id="PF13505">
    <property type="entry name" value="OMP_b-brl"/>
    <property type="match status" value="1"/>
</dbReference>
<evidence type="ECO:0000256" key="1">
    <source>
        <dbReference type="ARBA" id="ARBA00004370"/>
    </source>
</evidence>
<evidence type="ECO:0000256" key="2">
    <source>
        <dbReference type="ARBA" id="ARBA00022729"/>
    </source>
</evidence>
<evidence type="ECO:0000256" key="4">
    <source>
        <dbReference type="ARBA" id="ARBA00038306"/>
    </source>
</evidence>
<dbReference type="InterPro" id="IPR027385">
    <property type="entry name" value="Beta-barrel_OMP"/>
</dbReference>
<dbReference type="InterPro" id="IPR051692">
    <property type="entry name" value="OMP-like"/>
</dbReference>
<evidence type="ECO:0000313" key="7">
    <source>
        <dbReference type="EMBL" id="NIJ65307.1"/>
    </source>
</evidence>
<dbReference type="RefSeq" id="WP_167299720.1">
    <property type="nucleotide sequence ID" value="NZ_CP170557.1"/>
</dbReference>